<dbReference type="Pfam" id="PF02397">
    <property type="entry name" value="Bac_transf"/>
    <property type="match status" value="1"/>
</dbReference>
<dbReference type="GO" id="GO:0009242">
    <property type="term" value="P:colanic acid biosynthetic process"/>
    <property type="evidence" value="ECO:0007669"/>
    <property type="project" value="TreeGrafter"/>
</dbReference>
<feature type="transmembrane region" description="Helical" evidence="8">
    <location>
        <begin position="94"/>
        <end position="120"/>
    </location>
</feature>
<evidence type="ECO:0000256" key="1">
    <source>
        <dbReference type="ARBA" id="ARBA00004141"/>
    </source>
</evidence>
<evidence type="ECO:0000256" key="5">
    <source>
        <dbReference type="ARBA" id="ARBA00022989"/>
    </source>
</evidence>
<evidence type="ECO:0000256" key="3">
    <source>
        <dbReference type="ARBA" id="ARBA00022679"/>
    </source>
</evidence>
<evidence type="ECO:0000259" key="9">
    <source>
        <dbReference type="Pfam" id="PF02397"/>
    </source>
</evidence>
<evidence type="ECO:0000256" key="8">
    <source>
        <dbReference type="SAM" id="Phobius"/>
    </source>
</evidence>
<dbReference type="PANTHER" id="PTHR30576:SF21">
    <property type="entry name" value="UDP-GLUCOSE:UNDECAPRENYL-PHOSPHATE GLUCOSE-1-PHOSPHATE TRANSFERASE"/>
    <property type="match status" value="1"/>
</dbReference>
<dbReference type="Proteomes" id="UP000316291">
    <property type="component" value="Unassembled WGS sequence"/>
</dbReference>
<dbReference type="GO" id="GO:0089702">
    <property type="term" value="F:undecaprenyl-phosphate glucose phosphotransferase activity"/>
    <property type="evidence" value="ECO:0007669"/>
    <property type="project" value="TreeGrafter"/>
</dbReference>
<organism evidence="10 11">
    <name type="scientific">Bradyrhizobium huanghuaihaiense</name>
    <dbReference type="NCBI Taxonomy" id="990078"/>
    <lineage>
        <taxon>Bacteria</taxon>
        <taxon>Pseudomonadati</taxon>
        <taxon>Pseudomonadota</taxon>
        <taxon>Alphaproteobacteria</taxon>
        <taxon>Hyphomicrobiales</taxon>
        <taxon>Nitrobacteraceae</taxon>
        <taxon>Bradyrhizobium</taxon>
    </lineage>
</organism>
<keyword evidence="5 8" id="KW-1133">Transmembrane helix</keyword>
<gene>
    <name evidence="10" type="ORF">IQ16_06363</name>
</gene>
<dbReference type="GO" id="GO:0000271">
    <property type="term" value="P:polysaccharide biosynthetic process"/>
    <property type="evidence" value="ECO:0007669"/>
    <property type="project" value="UniProtKB-KW"/>
</dbReference>
<evidence type="ECO:0000256" key="6">
    <source>
        <dbReference type="ARBA" id="ARBA00023136"/>
    </source>
</evidence>
<evidence type="ECO:0000256" key="7">
    <source>
        <dbReference type="ARBA" id="ARBA00023169"/>
    </source>
</evidence>
<keyword evidence="4 8" id="KW-0812">Transmembrane</keyword>
<feature type="domain" description="Bacterial sugar transferase" evidence="9">
    <location>
        <begin position="92"/>
        <end position="276"/>
    </location>
</feature>
<sequence>MPELGVHRSRAPLSAPFVDDSAADDRAVDIVYRAGAIEAVAEDLGLVSIVELRSARSDVTLRSESRVRQDRTSRASPSAARARWSDPNCRTKRIFDVVVTLIAIIALIAVFVVVAMALTLDRPGPVFFRQWRGGRDGQRFQIWKFRTMTCLEDGNDVRQASPNDARVTRVGRVLRKTSIDELPQLLNVLRGDMSLVGPRPHALAHDAIYSRLITEYAERQSVKPGITGWAQVNGCRGETRDIAAMERRVKRDLQYVRHWSLRFDIVIMLKTVRVLLRPSNAY</sequence>
<dbReference type="PANTHER" id="PTHR30576">
    <property type="entry name" value="COLANIC BIOSYNTHESIS UDP-GLUCOSE LIPID CARRIER TRANSFERASE"/>
    <property type="match status" value="1"/>
</dbReference>
<dbReference type="OrthoDB" id="9808602at2"/>
<dbReference type="AlphaFoldDB" id="A0A562R408"/>
<comment type="subcellular location">
    <subcellularLocation>
        <location evidence="1">Membrane</location>
        <topology evidence="1">Multi-pass membrane protein</topology>
    </subcellularLocation>
</comment>
<comment type="caution">
    <text evidence="10">The sequence shown here is derived from an EMBL/GenBank/DDBJ whole genome shotgun (WGS) entry which is preliminary data.</text>
</comment>
<dbReference type="GO" id="GO:0016020">
    <property type="term" value="C:membrane"/>
    <property type="evidence" value="ECO:0007669"/>
    <property type="project" value="UniProtKB-SubCell"/>
</dbReference>
<dbReference type="RefSeq" id="WP_080648112.1">
    <property type="nucleotide sequence ID" value="NZ_VLLA01000020.1"/>
</dbReference>
<evidence type="ECO:0000313" key="11">
    <source>
        <dbReference type="Proteomes" id="UP000316291"/>
    </source>
</evidence>
<accession>A0A562R408</accession>
<dbReference type="InterPro" id="IPR003362">
    <property type="entry name" value="Bact_transf"/>
</dbReference>
<keyword evidence="6 8" id="KW-0472">Membrane</keyword>
<protein>
    <submittedName>
        <fullName evidence="10">Putative colanic acid biosynthesis UDP-glucose lipid carrier transferase</fullName>
    </submittedName>
</protein>
<keyword evidence="7" id="KW-0270">Exopolysaccharide synthesis</keyword>
<proteinExistence type="inferred from homology"/>
<evidence type="ECO:0000313" key="10">
    <source>
        <dbReference type="EMBL" id="TWI63304.1"/>
    </source>
</evidence>
<reference evidence="10 11" key="1">
    <citation type="journal article" date="2015" name="Stand. Genomic Sci.">
        <title>Genomic Encyclopedia of Bacterial and Archaeal Type Strains, Phase III: the genomes of soil and plant-associated and newly described type strains.</title>
        <authorList>
            <person name="Whitman W.B."/>
            <person name="Woyke T."/>
            <person name="Klenk H.P."/>
            <person name="Zhou Y."/>
            <person name="Lilburn T.G."/>
            <person name="Beck B.J."/>
            <person name="De Vos P."/>
            <person name="Vandamme P."/>
            <person name="Eisen J.A."/>
            <person name="Garrity G."/>
            <person name="Hugenholtz P."/>
            <person name="Kyrpides N.C."/>
        </authorList>
    </citation>
    <scope>NUCLEOTIDE SEQUENCE [LARGE SCALE GENOMIC DNA]</scope>
    <source>
        <strain evidence="10 11">CGMCC 1.10948</strain>
    </source>
</reference>
<name>A0A562R408_9BRAD</name>
<evidence type="ECO:0000256" key="2">
    <source>
        <dbReference type="ARBA" id="ARBA00006464"/>
    </source>
</evidence>
<keyword evidence="11" id="KW-1185">Reference proteome</keyword>
<dbReference type="InterPro" id="IPR017475">
    <property type="entry name" value="EPS_sugar_tfrase"/>
</dbReference>
<evidence type="ECO:0000256" key="4">
    <source>
        <dbReference type="ARBA" id="ARBA00022692"/>
    </source>
</evidence>
<dbReference type="NCBIfam" id="TIGR03025">
    <property type="entry name" value="EPS_sugtrans"/>
    <property type="match status" value="1"/>
</dbReference>
<comment type="similarity">
    <text evidence="2">Belongs to the bacterial sugar transferase family.</text>
</comment>
<dbReference type="EMBL" id="VLLA01000020">
    <property type="protein sequence ID" value="TWI63304.1"/>
    <property type="molecule type" value="Genomic_DNA"/>
</dbReference>
<keyword evidence="3 10" id="KW-0808">Transferase</keyword>